<dbReference type="Gene3D" id="1.10.340.70">
    <property type="match status" value="1"/>
</dbReference>
<dbReference type="Gene3D" id="3.30.420.10">
    <property type="entry name" value="Ribonuclease H-like superfamily/Ribonuclease H"/>
    <property type="match status" value="1"/>
</dbReference>
<organism evidence="2 3">
    <name type="scientific">Lithospermum erythrorhizon</name>
    <name type="common">Purple gromwell</name>
    <name type="synonym">Lithospermum officinale var. erythrorhizon</name>
    <dbReference type="NCBI Taxonomy" id="34254"/>
    <lineage>
        <taxon>Eukaryota</taxon>
        <taxon>Viridiplantae</taxon>
        <taxon>Streptophyta</taxon>
        <taxon>Embryophyta</taxon>
        <taxon>Tracheophyta</taxon>
        <taxon>Spermatophyta</taxon>
        <taxon>Magnoliopsida</taxon>
        <taxon>eudicotyledons</taxon>
        <taxon>Gunneridae</taxon>
        <taxon>Pentapetalae</taxon>
        <taxon>asterids</taxon>
        <taxon>lamiids</taxon>
        <taxon>Boraginales</taxon>
        <taxon>Boraginaceae</taxon>
        <taxon>Boraginoideae</taxon>
        <taxon>Lithospermeae</taxon>
        <taxon>Lithospermum</taxon>
    </lineage>
</organism>
<dbReference type="SUPFAM" id="SSF53098">
    <property type="entry name" value="Ribonuclease H-like"/>
    <property type="match status" value="1"/>
</dbReference>
<comment type="caution">
    <text evidence="2">The sequence shown here is derived from an EMBL/GenBank/DDBJ whole genome shotgun (WGS) entry which is preliminary data.</text>
</comment>
<feature type="domain" description="Integrase zinc-binding" evidence="1">
    <location>
        <begin position="1"/>
        <end position="51"/>
    </location>
</feature>
<dbReference type="InterPro" id="IPR041588">
    <property type="entry name" value="Integrase_H2C2"/>
</dbReference>
<evidence type="ECO:0000313" key="3">
    <source>
        <dbReference type="Proteomes" id="UP001454036"/>
    </source>
</evidence>
<gene>
    <name evidence="2" type="ORF">LIER_20230</name>
</gene>
<dbReference type="GO" id="GO:0003676">
    <property type="term" value="F:nucleic acid binding"/>
    <property type="evidence" value="ECO:0007669"/>
    <property type="project" value="InterPro"/>
</dbReference>
<protein>
    <recommendedName>
        <fullName evidence="1">Integrase zinc-binding domain-containing protein</fullName>
    </recommendedName>
</protein>
<dbReference type="PANTHER" id="PTHR35046">
    <property type="entry name" value="ZINC KNUCKLE (CCHC-TYPE) FAMILY PROTEIN"/>
    <property type="match status" value="1"/>
</dbReference>
<evidence type="ECO:0000313" key="2">
    <source>
        <dbReference type="EMBL" id="GAA0164639.1"/>
    </source>
</evidence>
<dbReference type="AlphaFoldDB" id="A0AAV3QKT0"/>
<keyword evidence="3" id="KW-1185">Reference proteome</keyword>
<accession>A0AAV3QKT0</accession>
<dbReference type="Pfam" id="PF17921">
    <property type="entry name" value="Integrase_H2C2"/>
    <property type="match status" value="1"/>
</dbReference>
<reference evidence="2 3" key="1">
    <citation type="submission" date="2024-01" db="EMBL/GenBank/DDBJ databases">
        <title>The complete chloroplast genome sequence of Lithospermum erythrorhizon: insights into the phylogenetic relationship among Boraginaceae species and the maternal lineages of purple gromwells.</title>
        <authorList>
            <person name="Okada T."/>
            <person name="Watanabe K."/>
        </authorList>
    </citation>
    <scope>NUCLEOTIDE SEQUENCE [LARGE SCALE GENOMIC DNA]</scope>
</reference>
<dbReference type="PANTHER" id="PTHR35046:SF18">
    <property type="entry name" value="RNA-DIRECTED DNA POLYMERASE"/>
    <property type="match status" value="1"/>
</dbReference>
<dbReference type="InterPro" id="IPR036397">
    <property type="entry name" value="RNaseH_sf"/>
</dbReference>
<dbReference type="Proteomes" id="UP001454036">
    <property type="component" value="Unassembled WGS sequence"/>
</dbReference>
<dbReference type="InterPro" id="IPR012337">
    <property type="entry name" value="RNaseH-like_sf"/>
</dbReference>
<name>A0AAV3QKT0_LITER</name>
<evidence type="ECO:0000259" key="1">
    <source>
        <dbReference type="Pfam" id="PF17921"/>
    </source>
</evidence>
<sequence>MRLRIVQDLHNEGHVGRDKTFKIISNQFSWPHLCRDVARFVAGCRTSQVAKGKSSNVGLYMPLPIPEDLGQIFSKMAHFIACKKTIDVVHMATLYFREMYRLHGLPMSIVSDRDRCFVGHFWRSLWLLANTKLDFDSSYHPQTDGQTEVVNCTLGNMLRAAIDGNLKSWDQRFYNRSWKRSTGFNPFTIIYG</sequence>
<proteinExistence type="predicted"/>
<dbReference type="EMBL" id="BAABME010005111">
    <property type="protein sequence ID" value="GAA0164639.1"/>
    <property type="molecule type" value="Genomic_DNA"/>
</dbReference>